<evidence type="ECO:0000256" key="1">
    <source>
        <dbReference type="SAM" id="MobiDB-lite"/>
    </source>
</evidence>
<feature type="domain" description="GAG-pre-integrase" evidence="2">
    <location>
        <begin position="141"/>
        <end position="194"/>
    </location>
</feature>
<feature type="region of interest" description="Disordered" evidence="1">
    <location>
        <begin position="215"/>
        <end position="236"/>
    </location>
</feature>
<organism evidence="3">
    <name type="scientific">Tanacetum cinerariifolium</name>
    <name type="common">Dalmatian daisy</name>
    <name type="synonym">Chrysanthemum cinerariifolium</name>
    <dbReference type="NCBI Taxonomy" id="118510"/>
    <lineage>
        <taxon>Eukaryota</taxon>
        <taxon>Viridiplantae</taxon>
        <taxon>Streptophyta</taxon>
        <taxon>Embryophyta</taxon>
        <taxon>Tracheophyta</taxon>
        <taxon>Spermatophyta</taxon>
        <taxon>Magnoliopsida</taxon>
        <taxon>eudicotyledons</taxon>
        <taxon>Gunneridae</taxon>
        <taxon>Pentapetalae</taxon>
        <taxon>asterids</taxon>
        <taxon>campanulids</taxon>
        <taxon>Asterales</taxon>
        <taxon>Asteraceae</taxon>
        <taxon>Asteroideae</taxon>
        <taxon>Anthemideae</taxon>
        <taxon>Anthemidinae</taxon>
        <taxon>Tanacetum</taxon>
    </lineage>
</organism>
<accession>A0A6L2LE99</accession>
<reference evidence="3" key="1">
    <citation type="journal article" date="2019" name="Sci. Rep.">
        <title>Draft genome of Tanacetum cinerariifolium, the natural source of mosquito coil.</title>
        <authorList>
            <person name="Yamashiro T."/>
            <person name="Shiraishi A."/>
            <person name="Satake H."/>
            <person name="Nakayama K."/>
        </authorList>
    </citation>
    <scope>NUCLEOTIDE SEQUENCE</scope>
</reference>
<dbReference type="InterPro" id="IPR025724">
    <property type="entry name" value="GAG-pre-integrase_dom"/>
</dbReference>
<comment type="caution">
    <text evidence="3">The sequence shown here is derived from an EMBL/GenBank/DDBJ whole genome shotgun (WGS) entry which is preliminary data.</text>
</comment>
<dbReference type="Pfam" id="PF13976">
    <property type="entry name" value="gag_pre-integrs"/>
    <property type="match status" value="1"/>
</dbReference>
<evidence type="ECO:0000313" key="3">
    <source>
        <dbReference type="EMBL" id="GEU59449.1"/>
    </source>
</evidence>
<evidence type="ECO:0000259" key="2">
    <source>
        <dbReference type="Pfam" id="PF13976"/>
    </source>
</evidence>
<gene>
    <name evidence="3" type="ORF">Tci_031427</name>
</gene>
<proteinExistence type="predicted"/>
<dbReference type="EMBL" id="BKCJ010004173">
    <property type="protein sequence ID" value="GEU59449.1"/>
    <property type="molecule type" value="Genomic_DNA"/>
</dbReference>
<dbReference type="AlphaFoldDB" id="A0A6L2LE99"/>
<sequence>MLDNSYGDETLEELTDAVIMMARIQPANDNGMQKRDYDAKAVIEVIQHGIWIIDNGVLEAYDWQSTVRFRNDHLAAITRYGDYVQGNLTIYHVYYIEGLRHNLFLVGQFYDGDLEVAFRSNTFYVWNLESDDLLTSSCESNLYTISISELEASSLVCLMSKATSIKSWLWHRRLSHLNFGTINQLTSKVLVDGILKFKLINNSVANTLDVKDTPSPSSINVEDSDDSQIVTSSEEPITQESSILVLETYYDEQF</sequence>
<name>A0A6L2LE99_TANCI</name>
<protein>
    <submittedName>
        <fullName evidence="3">Integrase, catalytic region, zinc finger, CCHC-type, peptidase aspartic, catalytic</fullName>
    </submittedName>
</protein>